<protein>
    <submittedName>
        <fullName evidence="1">Uncharacterized protein</fullName>
    </submittedName>
</protein>
<sequence length="47" mass="5681">MYHMLTLLYFFNIHELRPYYIYLFTSCNKYDSVSLANTCCQFGLTLK</sequence>
<reference evidence="1" key="1">
    <citation type="submission" date="2014-09" db="EMBL/GenBank/DDBJ databases">
        <authorList>
            <person name="Magalhaes I.L.F."/>
            <person name="Oliveira U."/>
            <person name="Santos F.R."/>
            <person name="Vidigal T.H.D.A."/>
            <person name="Brescovit A.D."/>
            <person name="Santos A.J."/>
        </authorList>
    </citation>
    <scope>NUCLEOTIDE SEQUENCE</scope>
    <source>
        <tissue evidence="1">Shoot tissue taken approximately 20 cm above the soil surface</tissue>
    </source>
</reference>
<evidence type="ECO:0000313" key="1">
    <source>
        <dbReference type="EMBL" id="JAE24669.1"/>
    </source>
</evidence>
<dbReference type="AlphaFoldDB" id="A0A0A9GMQ8"/>
<accession>A0A0A9GMQ8</accession>
<proteinExistence type="predicted"/>
<name>A0A0A9GMQ8_ARUDO</name>
<organism evidence="1">
    <name type="scientific">Arundo donax</name>
    <name type="common">Giant reed</name>
    <name type="synonym">Donax arundinaceus</name>
    <dbReference type="NCBI Taxonomy" id="35708"/>
    <lineage>
        <taxon>Eukaryota</taxon>
        <taxon>Viridiplantae</taxon>
        <taxon>Streptophyta</taxon>
        <taxon>Embryophyta</taxon>
        <taxon>Tracheophyta</taxon>
        <taxon>Spermatophyta</taxon>
        <taxon>Magnoliopsida</taxon>
        <taxon>Liliopsida</taxon>
        <taxon>Poales</taxon>
        <taxon>Poaceae</taxon>
        <taxon>PACMAD clade</taxon>
        <taxon>Arundinoideae</taxon>
        <taxon>Arundineae</taxon>
        <taxon>Arundo</taxon>
    </lineage>
</organism>
<dbReference type="EMBL" id="GBRH01173227">
    <property type="protein sequence ID" value="JAE24669.1"/>
    <property type="molecule type" value="Transcribed_RNA"/>
</dbReference>
<reference evidence="1" key="2">
    <citation type="journal article" date="2015" name="Data Brief">
        <title>Shoot transcriptome of the giant reed, Arundo donax.</title>
        <authorList>
            <person name="Barrero R.A."/>
            <person name="Guerrero F.D."/>
            <person name="Moolhuijzen P."/>
            <person name="Goolsby J.A."/>
            <person name="Tidwell J."/>
            <person name="Bellgard S.E."/>
            <person name="Bellgard M.I."/>
        </authorList>
    </citation>
    <scope>NUCLEOTIDE SEQUENCE</scope>
    <source>
        <tissue evidence="1">Shoot tissue taken approximately 20 cm above the soil surface</tissue>
    </source>
</reference>